<feature type="transmembrane region" description="Helical" evidence="6">
    <location>
        <begin position="90"/>
        <end position="113"/>
    </location>
</feature>
<dbReference type="AlphaFoldDB" id="A0A939EAR5"/>
<dbReference type="Pfam" id="PF02653">
    <property type="entry name" value="BPD_transp_2"/>
    <property type="match status" value="1"/>
</dbReference>
<evidence type="ECO:0000256" key="4">
    <source>
        <dbReference type="ARBA" id="ARBA00022989"/>
    </source>
</evidence>
<evidence type="ECO:0000313" key="8">
    <source>
        <dbReference type="Proteomes" id="UP000664096"/>
    </source>
</evidence>
<feature type="transmembrane region" description="Helical" evidence="6">
    <location>
        <begin position="228"/>
        <end position="249"/>
    </location>
</feature>
<comment type="caution">
    <text evidence="7">The sequence shown here is derived from an EMBL/GenBank/DDBJ whole genome shotgun (WGS) entry which is preliminary data.</text>
</comment>
<feature type="transmembrane region" description="Helical" evidence="6">
    <location>
        <begin position="201"/>
        <end position="221"/>
    </location>
</feature>
<proteinExistence type="predicted"/>
<keyword evidence="2" id="KW-1003">Cell membrane</keyword>
<evidence type="ECO:0000256" key="6">
    <source>
        <dbReference type="SAM" id="Phobius"/>
    </source>
</evidence>
<keyword evidence="4 6" id="KW-1133">Transmembrane helix</keyword>
<dbReference type="GO" id="GO:0022857">
    <property type="term" value="F:transmembrane transporter activity"/>
    <property type="evidence" value="ECO:0007669"/>
    <property type="project" value="InterPro"/>
</dbReference>
<dbReference type="EMBL" id="JAEKJZ010000001">
    <property type="protein sequence ID" value="MBN9669725.1"/>
    <property type="molecule type" value="Genomic_DNA"/>
</dbReference>
<feature type="transmembrane region" description="Helical" evidence="6">
    <location>
        <begin position="61"/>
        <end position="83"/>
    </location>
</feature>
<evidence type="ECO:0000256" key="2">
    <source>
        <dbReference type="ARBA" id="ARBA00022475"/>
    </source>
</evidence>
<comment type="subcellular location">
    <subcellularLocation>
        <location evidence="1">Cell membrane</location>
        <topology evidence="1">Multi-pass membrane protein</topology>
    </subcellularLocation>
</comment>
<keyword evidence="5 6" id="KW-0472">Membrane</keyword>
<evidence type="ECO:0000256" key="3">
    <source>
        <dbReference type="ARBA" id="ARBA00022692"/>
    </source>
</evidence>
<evidence type="ECO:0000256" key="1">
    <source>
        <dbReference type="ARBA" id="ARBA00004651"/>
    </source>
</evidence>
<accession>A0A939EAR5</accession>
<feature type="transmembrane region" description="Helical" evidence="6">
    <location>
        <begin position="34"/>
        <end position="55"/>
    </location>
</feature>
<dbReference type="PANTHER" id="PTHR43370:SF2">
    <property type="entry name" value="ABC TRANSPORTER PERMEASE PROTEIN"/>
    <property type="match status" value="1"/>
</dbReference>
<evidence type="ECO:0000256" key="5">
    <source>
        <dbReference type="ARBA" id="ARBA00023136"/>
    </source>
</evidence>
<feature type="transmembrane region" description="Helical" evidence="6">
    <location>
        <begin position="177"/>
        <end position="195"/>
    </location>
</feature>
<dbReference type="InterPro" id="IPR001851">
    <property type="entry name" value="ABC_transp_permease"/>
</dbReference>
<gene>
    <name evidence="7" type="ORF">JF539_05200</name>
</gene>
<dbReference type="CDD" id="cd06580">
    <property type="entry name" value="TM_PBP1_transp_TpRbsC_like"/>
    <property type="match status" value="1"/>
</dbReference>
<sequence>MTEFLFNWLVNVPAFAVPFALAALGLILSERAGVLNLGAEGFMLAGALAGIGVTINGGPPLAALAGAMLAGMAMGLVFAFLTASLRINHVIAGLALVFFADALTRYIASYAGWTNQAIKGLEPIFLGQDLVVWATPLICLGCVLLLNRTRFGLALRAVGENPAAADAAGIDVTTMRILAILLGTALIGLAGGYLTVAVSKIWTGSVVGGRGWIAIALVIFARWHPWRAVLGAILFGCIEALIPRIAATGADVPRYFLQMPPYLATLAVMIWSATRSSGGGAQPAALGLHHIREDRD</sequence>
<dbReference type="Proteomes" id="UP000664096">
    <property type="component" value="Unassembled WGS sequence"/>
</dbReference>
<reference evidence="7" key="1">
    <citation type="submission" date="2020-12" db="EMBL/GenBank/DDBJ databases">
        <title>Oil enriched cultivation method for isolating marine PHA-producing bacteria.</title>
        <authorList>
            <person name="Zheng W."/>
            <person name="Yu S."/>
            <person name="Huang Y."/>
        </authorList>
    </citation>
    <scope>NUCLEOTIDE SEQUENCE</scope>
    <source>
        <strain evidence="7">SY-2-12</strain>
    </source>
</reference>
<protein>
    <submittedName>
        <fullName evidence="7">ABC transporter permease</fullName>
    </submittedName>
</protein>
<dbReference type="RefSeq" id="WP_207139267.1">
    <property type="nucleotide sequence ID" value="NZ_JAEKJZ010000001.1"/>
</dbReference>
<keyword evidence="3 6" id="KW-0812">Transmembrane</keyword>
<name>A0A939EAR5_9HYPH</name>
<feature type="transmembrane region" description="Helical" evidence="6">
    <location>
        <begin position="125"/>
        <end position="146"/>
    </location>
</feature>
<dbReference type="PANTHER" id="PTHR43370">
    <property type="entry name" value="SUGAR ABC TRANSPORTER INTEGRAL MEMBRANE PROTEIN-RELATED"/>
    <property type="match status" value="1"/>
</dbReference>
<dbReference type="GO" id="GO:0005886">
    <property type="term" value="C:plasma membrane"/>
    <property type="evidence" value="ECO:0007669"/>
    <property type="project" value="UniProtKB-SubCell"/>
</dbReference>
<organism evidence="7 8">
    <name type="scientific">Roseibium aggregatum</name>
    <dbReference type="NCBI Taxonomy" id="187304"/>
    <lineage>
        <taxon>Bacteria</taxon>
        <taxon>Pseudomonadati</taxon>
        <taxon>Pseudomonadota</taxon>
        <taxon>Alphaproteobacteria</taxon>
        <taxon>Hyphomicrobiales</taxon>
        <taxon>Stappiaceae</taxon>
        <taxon>Roseibium</taxon>
    </lineage>
</organism>
<evidence type="ECO:0000313" key="7">
    <source>
        <dbReference type="EMBL" id="MBN9669725.1"/>
    </source>
</evidence>
<feature type="transmembrane region" description="Helical" evidence="6">
    <location>
        <begin position="6"/>
        <end position="27"/>
    </location>
</feature>